<keyword evidence="4" id="KW-1185">Reference proteome</keyword>
<dbReference type="GO" id="GO:0019698">
    <property type="term" value="P:D-galacturonate catabolic process"/>
    <property type="evidence" value="ECO:0007669"/>
    <property type="project" value="TreeGrafter"/>
</dbReference>
<dbReference type="SMART" id="SM00858">
    <property type="entry name" value="SAF"/>
    <property type="match status" value="1"/>
</dbReference>
<evidence type="ECO:0000313" key="4">
    <source>
        <dbReference type="Proteomes" id="UP000528457"/>
    </source>
</evidence>
<dbReference type="InParanoid" id="A0A7X0JUN7"/>
<dbReference type="PANTHER" id="PTHR30536">
    <property type="entry name" value="ALTRONATE/GALACTARATE DEHYDRATASE"/>
    <property type="match status" value="1"/>
</dbReference>
<dbReference type="InterPro" id="IPR044144">
    <property type="entry name" value="SAF_UxaA/GarD"/>
</dbReference>
<evidence type="ECO:0000313" key="3">
    <source>
        <dbReference type="EMBL" id="MBB6522583.1"/>
    </source>
</evidence>
<proteinExistence type="predicted"/>
<dbReference type="InterPro" id="IPR052172">
    <property type="entry name" value="UxaA_altronate/galactarate_dh"/>
</dbReference>
<name>A0A7X0JUN7_9GAMM</name>
<protein>
    <recommendedName>
        <fullName evidence="2">SAF domain-containing protein</fullName>
    </recommendedName>
</protein>
<dbReference type="Proteomes" id="UP000528457">
    <property type="component" value="Unassembled WGS sequence"/>
</dbReference>
<sequence length="112" mass="12408">MKTDTDKRLVLLHPNDNIFVCCQTISAGESVVLEGESLVIHSDIHVGHKLARCDIALKEKIIKYGASIGSAKASIQRAEHVHLHNIKSDYMPSYQRSGVVDDNLVQTKAEEK</sequence>
<dbReference type="RefSeq" id="WP_166845605.1">
    <property type="nucleotide sequence ID" value="NZ_JAAONY010000002.1"/>
</dbReference>
<keyword evidence="1" id="KW-0456">Lyase</keyword>
<reference evidence="3 4" key="1">
    <citation type="submission" date="2020-08" db="EMBL/GenBank/DDBJ databases">
        <title>Genomic Encyclopedia of Type Strains, Phase IV (KMG-IV): sequencing the most valuable type-strain genomes for metagenomic binning, comparative biology and taxonomic classification.</title>
        <authorList>
            <person name="Goeker M."/>
        </authorList>
    </citation>
    <scope>NUCLEOTIDE SEQUENCE [LARGE SCALE GENOMIC DNA]</scope>
    <source>
        <strain evidence="3 4">DSM 22368</strain>
    </source>
</reference>
<dbReference type="EMBL" id="JACHHT010000002">
    <property type="protein sequence ID" value="MBB6522583.1"/>
    <property type="molecule type" value="Genomic_DNA"/>
</dbReference>
<dbReference type="InterPro" id="IPR013974">
    <property type="entry name" value="SAF"/>
</dbReference>
<dbReference type="GO" id="GO:0016829">
    <property type="term" value="F:lyase activity"/>
    <property type="evidence" value="ECO:0007669"/>
    <property type="project" value="UniProtKB-KW"/>
</dbReference>
<evidence type="ECO:0000259" key="2">
    <source>
        <dbReference type="SMART" id="SM00858"/>
    </source>
</evidence>
<dbReference type="AlphaFoldDB" id="A0A7X0JUN7"/>
<dbReference type="PANTHER" id="PTHR30536:SF5">
    <property type="entry name" value="ALTRONATE DEHYDRATASE"/>
    <property type="match status" value="1"/>
</dbReference>
<comment type="caution">
    <text evidence="3">The sequence shown here is derived from an EMBL/GenBank/DDBJ whole genome shotgun (WGS) entry which is preliminary data.</text>
</comment>
<gene>
    <name evidence="3" type="ORF">HNR48_002868</name>
</gene>
<evidence type="ECO:0000256" key="1">
    <source>
        <dbReference type="ARBA" id="ARBA00023239"/>
    </source>
</evidence>
<dbReference type="CDD" id="cd11613">
    <property type="entry name" value="SAF_AH_GD"/>
    <property type="match status" value="1"/>
</dbReference>
<dbReference type="Gene3D" id="2.30.130.110">
    <property type="match status" value="1"/>
</dbReference>
<feature type="domain" description="SAF" evidence="2">
    <location>
        <begin position="16"/>
        <end position="87"/>
    </location>
</feature>
<accession>A0A7X0JUN7</accession>
<organism evidence="3 4">
    <name type="scientific">Pseudoteredinibacter isoporae</name>
    <dbReference type="NCBI Taxonomy" id="570281"/>
    <lineage>
        <taxon>Bacteria</taxon>
        <taxon>Pseudomonadati</taxon>
        <taxon>Pseudomonadota</taxon>
        <taxon>Gammaproteobacteria</taxon>
        <taxon>Cellvibrionales</taxon>
        <taxon>Cellvibrionaceae</taxon>
        <taxon>Pseudoteredinibacter</taxon>
    </lineage>
</organism>